<dbReference type="RefSeq" id="WP_015793901.1">
    <property type="nucleotide sequence ID" value="NC_013131.1"/>
</dbReference>
<keyword evidence="2" id="KW-1185">Reference proteome</keyword>
<dbReference type="HOGENOM" id="CLU_3041635_0_0_11"/>
<sequence>MEFITRLRRALRAAKAPLYTDLGSTVAQAASTVSIATGISGGAPLPTEKKQPRD</sequence>
<evidence type="ECO:0000313" key="2">
    <source>
        <dbReference type="Proteomes" id="UP000000851"/>
    </source>
</evidence>
<accession>C7Q805</accession>
<dbReference type="Proteomes" id="UP000000851">
    <property type="component" value="Chromosome"/>
</dbReference>
<organism evidence="1 2">
    <name type="scientific">Catenulispora acidiphila (strain DSM 44928 / JCM 14897 / NBRC 102108 / NRRL B-24433 / ID139908)</name>
    <dbReference type="NCBI Taxonomy" id="479433"/>
    <lineage>
        <taxon>Bacteria</taxon>
        <taxon>Bacillati</taxon>
        <taxon>Actinomycetota</taxon>
        <taxon>Actinomycetes</taxon>
        <taxon>Catenulisporales</taxon>
        <taxon>Catenulisporaceae</taxon>
        <taxon>Catenulispora</taxon>
    </lineage>
</organism>
<reference evidence="1 2" key="1">
    <citation type="journal article" date="2009" name="Stand. Genomic Sci.">
        <title>Complete genome sequence of Catenulispora acidiphila type strain (ID 139908).</title>
        <authorList>
            <person name="Copeland A."/>
            <person name="Lapidus A."/>
            <person name="Glavina Del Rio T."/>
            <person name="Nolan M."/>
            <person name="Lucas S."/>
            <person name="Chen F."/>
            <person name="Tice H."/>
            <person name="Cheng J.F."/>
            <person name="Bruce D."/>
            <person name="Goodwin L."/>
            <person name="Pitluck S."/>
            <person name="Mikhailova N."/>
            <person name="Pati A."/>
            <person name="Ivanova N."/>
            <person name="Mavromatis K."/>
            <person name="Chen A."/>
            <person name="Palaniappan K."/>
            <person name="Chain P."/>
            <person name="Land M."/>
            <person name="Hauser L."/>
            <person name="Chang Y.J."/>
            <person name="Jeffries C.D."/>
            <person name="Chertkov O."/>
            <person name="Brettin T."/>
            <person name="Detter J.C."/>
            <person name="Han C."/>
            <person name="Ali Z."/>
            <person name="Tindall B.J."/>
            <person name="Goker M."/>
            <person name="Bristow J."/>
            <person name="Eisen J.A."/>
            <person name="Markowitz V."/>
            <person name="Hugenholtz P."/>
            <person name="Kyrpides N.C."/>
            <person name="Klenk H.P."/>
        </authorList>
    </citation>
    <scope>NUCLEOTIDE SEQUENCE [LARGE SCALE GENOMIC DNA]</scope>
    <source>
        <strain evidence="2">DSM 44928 / JCM 14897 / NBRC 102108 / NRRL B-24433 / ID139908</strain>
    </source>
</reference>
<evidence type="ECO:0000313" key="1">
    <source>
        <dbReference type="EMBL" id="ACU74172.1"/>
    </source>
</evidence>
<dbReference type="AlphaFoldDB" id="C7Q805"/>
<dbReference type="InParanoid" id="C7Q805"/>
<dbReference type="KEGG" id="cai:Caci_5313"/>
<proteinExistence type="predicted"/>
<name>C7Q805_CATAD</name>
<gene>
    <name evidence="1" type="ordered locus">Caci_5313</name>
</gene>
<protein>
    <submittedName>
        <fullName evidence="1">Uncharacterized protein</fullName>
    </submittedName>
</protein>
<dbReference type="EMBL" id="CP001700">
    <property type="protein sequence ID" value="ACU74172.1"/>
    <property type="molecule type" value="Genomic_DNA"/>
</dbReference>